<evidence type="ECO:0000259" key="7">
    <source>
        <dbReference type="PROSITE" id="PS50850"/>
    </source>
</evidence>
<evidence type="ECO:0000256" key="1">
    <source>
        <dbReference type="ARBA" id="ARBA00004651"/>
    </source>
</evidence>
<evidence type="ECO:0000313" key="9">
    <source>
        <dbReference type="Proteomes" id="UP000258707"/>
    </source>
</evidence>
<feature type="transmembrane region" description="Helical" evidence="6">
    <location>
        <begin position="77"/>
        <end position="95"/>
    </location>
</feature>
<dbReference type="PROSITE" id="PS50850">
    <property type="entry name" value="MFS"/>
    <property type="match status" value="1"/>
</dbReference>
<sequence>MVALNANDRSITGFVMVAHGLVHTYELSIPILMTIWLLEFSVTAAVLGAVVTVGYGLFGVGALPGGLLVDRYGSRPLIVWCLLGMAVSFVLLGLSPNVVTIALALGVWGIAASVYHPAGLALISNGVRDDVRGTAFAYHGMAGNAGIAFGPLVTAVLLLAFDWRLVVTALAIPAFVAAAAGLLVDFDESAAIDSSQVDDESSIDSLAAFLGGTRHVFTAGFALVFVIVMFNGLYYRGVLTFLPELLDDFLTALLGDVGLEFFGPDSPFAEEFDLAQYVYVGLLTVGIGGQYLGGKLTDRMPPERGVAIALFILVAIALVYVPAAEASLLTLAAASLALGFVLFALQPLTQATIAKYSPPDSRGLSFGYTYLGIFGVGALGATVVGAVLTYASPLAVFVVLAGFAVVGCSLATVLVARGGFH</sequence>
<feature type="transmembrane region" description="Helical" evidence="6">
    <location>
        <begin position="328"/>
        <end position="345"/>
    </location>
</feature>
<dbReference type="KEGG" id="nan:AArc1_0152"/>
<evidence type="ECO:0000256" key="2">
    <source>
        <dbReference type="ARBA" id="ARBA00022475"/>
    </source>
</evidence>
<dbReference type="PANTHER" id="PTHR43124">
    <property type="entry name" value="PURINE EFFLUX PUMP PBUE"/>
    <property type="match status" value="1"/>
</dbReference>
<evidence type="ECO:0000256" key="6">
    <source>
        <dbReference type="SAM" id="Phobius"/>
    </source>
</evidence>
<feature type="transmembrane region" description="Helical" evidence="6">
    <location>
        <begin position="135"/>
        <end position="159"/>
    </location>
</feature>
<comment type="subcellular location">
    <subcellularLocation>
        <location evidence="1">Cell membrane</location>
        <topology evidence="1">Multi-pass membrane protein</topology>
    </subcellularLocation>
</comment>
<feature type="transmembrane region" description="Helical" evidence="6">
    <location>
        <begin position="44"/>
        <end position="65"/>
    </location>
</feature>
<accession>A0A346PAF7</accession>
<name>A0A346PAF7_9EURY</name>
<organism evidence="8 9">
    <name type="scientific">Natrarchaeobaculum sulfurireducens</name>
    <dbReference type="NCBI Taxonomy" id="2044521"/>
    <lineage>
        <taxon>Archaea</taxon>
        <taxon>Methanobacteriati</taxon>
        <taxon>Methanobacteriota</taxon>
        <taxon>Stenosarchaea group</taxon>
        <taxon>Halobacteria</taxon>
        <taxon>Halobacteriales</taxon>
        <taxon>Natrialbaceae</taxon>
        <taxon>Natrarchaeobaculum</taxon>
    </lineage>
</organism>
<keyword evidence="3 6" id="KW-0812">Transmembrane</keyword>
<keyword evidence="5 6" id="KW-0472">Membrane</keyword>
<dbReference type="EMBL" id="CP024047">
    <property type="protein sequence ID" value="AXR76502.1"/>
    <property type="molecule type" value="Genomic_DNA"/>
</dbReference>
<feature type="transmembrane region" description="Helical" evidence="6">
    <location>
        <begin position="165"/>
        <end position="184"/>
    </location>
</feature>
<protein>
    <submittedName>
        <fullName evidence="8">MFS family permease</fullName>
    </submittedName>
</protein>
<feature type="transmembrane region" description="Helical" evidence="6">
    <location>
        <begin position="394"/>
        <end position="416"/>
    </location>
</feature>
<dbReference type="PANTHER" id="PTHR43124:SF3">
    <property type="entry name" value="CHLORAMPHENICOL EFFLUX PUMP RV0191"/>
    <property type="match status" value="1"/>
</dbReference>
<evidence type="ECO:0000256" key="4">
    <source>
        <dbReference type="ARBA" id="ARBA00022989"/>
    </source>
</evidence>
<feature type="transmembrane region" description="Helical" evidence="6">
    <location>
        <begin position="12"/>
        <end position="38"/>
    </location>
</feature>
<feature type="domain" description="Major facilitator superfamily (MFS) profile" evidence="7">
    <location>
        <begin position="1"/>
        <end position="419"/>
    </location>
</feature>
<keyword evidence="4 6" id="KW-1133">Transmembrane helix</keyword>
<evidence type="ECO:0000256" key="3">
    <source>
        <dbReference type="ARBA" id="ARBA00022692"/>
    </source>
</evidence>
<dbReference type="InterPro" id="IPR050189">
    <property type="entry name" value="MFS_Efflux_Transporters"/>
</dbReference>
<keyword evidence="2" id="KW-1003">Cell membrane</keyword>
<dbReference type="InterPro" id="IPR036259">
    <property type="entry name" value="MFS_trans_sf"/>
</dbReference>
<feature type="transmembrane region" description="Helical" evidence="6">
    <location>
        <begin position="101"/>
        <end position="123"/>
    </location>
</feature>
<dbReference type="SUPFAM" id="SSF103473">
    <property type="entry name" value="MFS general substrate transporter"/>
    <property type="match status" value="1"/>
</dbReference>
<feature type="transmembrane region" description="Helical" evidence="6">
    <location>
        <begin position="305"/>
        <end position="322"/>
    </location>
</feature>
<gene>
    <name evidence="8" type="ORF">AArc1_0152</name>
</gene>
<feature type="transmembrane region" description="Helical" evidence="6">
    <location>
        <begin position="216"/>
        <end position="235"/>
    </location>
</feature>
<dbReference type="InterPro" id="IPR020846">
    <property type="entry name" value="MFS_dom"/>
</dbReference>
<dbReference type="AlphaFoldDB" id="A0A346PAF7"/>
<dbReference type="GO" id="GO:0005886">
    <property type="term" value="C:plasma membrane"/>
    <property type="evidence" value="ECO:0007669"/>
    <property type="project" value="UniProtKB-SubCell"/>
</dbReference>
<dbReference type="GO" id="GO:0022857">
    <property type="term" value="F:transmembrane transporter activity"/>
    <property type="evidence" value="ECO:0007669"/>
    <property type="project" value="InterPro"/>
</dbReference>
<feature type="transmembrane region" description="Helical" evidence="6">
    <location>
        <begin position="274"/>
        <end position="293"/>
    </location>
</feature>
<dbReference type="Gene3D" id="1.20.1250.20">
    <property type="entry name" value="MFS general substrate transporter like domains"/>
    <property type="match status" value="1"/>
</dbReference>
<proteinExistence type="predicted"/>
<dbReference type="InterPro" id="IPR011701">
    <property type="entry name" value="MFS"/>
</dbReference>
<feature type="transmembrane region" description="Helical" evidence="6">
    <location>
        <begin position="366"/>
        <end position="388"/>
    </location>
</feature>
<dbReference type="Proteomes" id="UP000258707">
    <property type="component" value="Chromosome"/>
</dbReference>
<evidence type="ECO:0000313" key="8">
    <source>
        <dbReference type="EMBL" id="AXR76502.1"/>
    </source>
</evidence>
<dbReference type="Pfam" id="PF07690">
    <property type="entry name" value="MFS_1"/>
    <property type="match status" value="2"/>
</dbReference>
<evidence type="ECO:0000256" key="5">
    <source>
        <dbReference type="ARBA" id="ARBA00023136"/>
    </source>
</evidence>
<reference evidence="9" key="1">
    <citation type="submission" date="2017-10" db="EMBL/GenBank/DDBJ databases">
        <title>Phenotypic and genomic properties of facultatively anaerobic sulfur-reducing natronoarchaea from hypersaline soda lakes.</title>
        <authorList>
            <person name="Sorokin D.Y."/>
            <person name="Kublanov I.V."/>
            <person name="Roman P."/>
            <person name="Sinninghe Damste J.S."/>
            <person name="Golyshin P.N."/>
            <person name="Rojo D."/>
            <person name="Ciordia S."/>
            <person name="Mena Md.C."/>
            <person name="Ferrer M."/>
            <person name="Messina E."/>
            <person name="Smedile F."/>
            <person name="La Spada G."/>
            <person name="La Cono V."/>
            <person name="Yakimov M.M."/>
        </authorList>
    </citation>
    <scope>NUCLEOTIDE SEQUENCE [LARGE SCALE GENOMIC DNA]</scope>
    <source>
        <strain evidence="9">AArc1</strain>
    </source>
</reference>